<name>A0A7J6A1M7_AMEME</name>
<protein>
    <submittedName>
        <fullName evidence="2">Uncharacterized protein</fullName>
    </submittedName>
</protein>
<organism evidence="2 3">
    <name type="scientific">Ameiurus melas</name>
    <name type="common">Black bullhead</name>
    <name type="synonym">Silurus melas</name>
    <dbReference type="NCBI Taxonomy" id="219545"/>
    <lineage>
        <taxon>Eukaryota</taxon>
        <taxon>Metazoa</taxon>
        <taxon>Chordata</taxon>
        <taxon>Craniata</taxon>
        <taxon>Vertebrata</taxon>
        <taxon>Euteleostomi</taxon>
        <taxon>Actinopterygii</taxon>
        <taxon>Neopterygii</taxon>
        <taxon>Teleostei</taxon>
        <taxon>Ostariophysi</taxon>
        <taxon>Siluriformes</taxon>
        <taxon>Ictaluridae</taxon>
        <taxon>Ameiurus</taxon>
    </lineage>
</organism>
<dbReference type="Proteomes" id="UP000593565">
    <property type="component" value="Unassembled WGS sequence"/>
</dbReference>
<keyword evidence="3" id="KW-1185">Reference proteome</keyword>
<proteinExistence type="predicted"/>
<evidence type="ECO:0000313" key="3">
    <source>
        <dbReference type="Proteomes" id="UP000593565"/>
    </source>
</evidence>
<evidence type="ECO:0000256" key="1">
    <source>
        <dbReference type="SAM" id="MobiDB-lite"/>
    </source>
</evidence>
<dbReference type="EMBL" id="JAAGNN010000019">
    <property type="protein sequence ID" value="KAF4076775.1"/>
    <property type="molecule type" value="Genomic_DNA"/>
</dbReference>
<gene>
    <name evidence="2" type="ORF">AMELA_G00219000</name>
</gene>
<reference evidence="2 3" key="1">
    <citation type="submission" date="2020-02" db="EMBL/GenBank/DDBJ databases">
        <title>A chromosome-scale genome assembly of the black bullhead catfish (Ameiurus melas).</title>
        <authorList>
            <person name="Wen M."/>
            <person name="Zham M."/>
            <person name="Cabau C."/>
            <person name="Klopp C."/>
            <person name="Donnadieu C."/>
            <person name="Roques C."/>
            <person name="Bouchez O."/>
            <person name="Lampietro C."/>
            <person name="Jouanno E."/>
            <person name="Herpin A."/>
            <person name="Louis A."/>
            <person name="Berthelot C."/>
            <person name="Parey E."/>
            <person name="Roest-Crollius H."/>
            <person name="Braasch I."/>
            <person name="Postlethwait J."/>
            <person name="Robinson-Rechavi M."/>
            <person name="Echchiki A."/>
            <person name="Begum T."/>
            <person name="Montfort J."/>
            <person name="Schartl M."/>
            <person name="Bobe J."/>
            <person name="Guiguen Y."/>
        </authorList>
    </citation>
    <scope>NUCLEOTIDE SEQUENCE [LARGE SCALE GENOMIC DNA]</scope>
    <source>
        <strain evidence="2">M_S1</strain>
        <tissue evidence="2">Blood</tissue>
    </source>
</reference>
<accession>A0A7J6A1M7</accession>
<feature type="region of interest" description="Disordered" evidence="1">
    <location>
        <begin position="65"/>
        <end position="87"/>
    </location>
</feature>
<evidence type="ECO:0000313" key="2">
    <source>
        <dbReference type="EMBL" id="KAF4076775.1"/>
    </source>
</evidence>
<dbReference type="AlphaFoldDB" id="A0A7J6A1M7"/>
<comment type="caution">
    <text evidence="2">The sequence shown here is derived from an EMBL/GenBank/DDBJ whole genome shotgun (WGS) entry which is preliminary data.</text>
</comment>
<sequence length="100" mass="11023">MFPTSLLLHGNPAAGARRLSRAFIFLESRSFQQPLYMILHSPLAPLHHPQPMEVSGAGATAPKDCWNSPLAPQRNTTTMTGLGGPEPWRISTLFTEIQQE</sequence>